<gene>
    <name evidence="3" type="ORF">JI642_04540</name>
</gene>
<evidence type="ECO:0000259" key="2">
    <source>
        <dbReference type="Pfam" id="PF21302"/>
    </source>
</evidence>
<dbReference type="PIRSF" id="PIRSF018249">
    <property type="entry name" value="MyrA_prd"/>
    <property type="match status" value="1"/>
</dbReference>
<name>A0ABS1G3J8_LISIV</name>
<dbReference type="Pfam" id="PF21302">
    <property type="entry name" value="Zn_ribbon_RlmA"/>
    <property type="match status" value="1"/>
</dbReference>
<dbReference type="EMBL" id="JAENOF010000004">
    <property type="protein sequence ID" value="MBK1961370.1"/>
    <property type="molecule type" value="Genomic_DNA"/>
</dbReference>
<keyword evidence="4" id="KW-1185">Reference proteome</keyword>
<evidence type="ECO:0000259" key="1">
    <source>
        <dbReference type="Pfam" id="PF13649"/>
    </source>
</evidence>
<sequence>MLSKMEINKLAMIESISLLACPICGGEFVFKEPHSFVCPEQHGFDIAKPGYLHLLKQAHKTKYDQTLFESRKKVIASGFFEKLIERMTNIIIANTEKPALVLYDAGCGEGSHLARVAKELEVGGQSIQAVGLDIAKEGVKQAARDYPGIVWTVADLANCPNQLETADVILNILSPSNYEEFNRLLKKDGFLLKVVPEENYLRELREFIYVDEKSSYSNESVMSRLAEKLTVEQVERITYKAPIAKTLFVDFLEMTPLGWHIGAEKKRHLLANPPQELTVDLQIIIARRAPLL</sequence>
<dbReference type="Pfam" id="PF13649">
    <property type="entry name" value="Methyltransf_25"/>
    <property type="match status" value="1"/>
</dbReference>
<feature type="domain" description="Methyltransferase" evidence="1">
    <location>
        <begin position="104"/>
        <end position="189"/>
    </location>
</feature>
<accession>A0ABS1G3J8</accession>
<dbReference type="GO" id="GO:0008168">
    <property type="term" value="F:methyltransferase activity"/>
    <property type="evidence" value="ECO:0007669"/>
    <property type="project" value="UniProtKB-KW"/>
</dbReference>
<dbReference type="GO" id="GO:0032259">
    <property type="term" value="P:methylation"/>
    <property type="evidence" value="ECO:0007669"/>
    <property type="project" value="UniProtKB-KW"/>
</dbReference>
<reference evidence="3 4" key="1">
    <citation type="submission" date="2021-01" db="EMBL/GenBank/DDBJ databases">
        <title>Listeria ivanovii strains from Norway.</title>
        <authorList>
            <person name="Fagerlund A."/>
        </authorList>
    </citation>
    <scope>NUCLEOTIDE SEQUENCE [LARGE SCALE GENOMIC DNA]</scope>
    <source>
        <strain evidence="3 4">MF6989</strain>
    </source>
</reference>
<proteinExistence type="predicted"/>
<keyword evidence="3" id="KW-0489">Methyltransferase</keyword>
<feature type="domain" description="23S rRNA (guanine(745)-N(1))-methyltransferase N-terminal" evidence="2">
    <location>
        <begin position="20"/>
        <end position="60"/>
    </location>
</feature>
<protein>
    <submittedName>
        <fullName evidence="3">Methyltransferase domain-containing protein</fullName>
    </submittedName>
</protein>
<dbReference type="InterPro" id="IPR048647">
    <property type="entry name" value="RlmA_N"/>
</dbReference>
<evidence type="ECO:0000313" key="3">
    <source>
        <dbReference type="EMBL" id="MBK1961370.1"/>
    </source>
</evidence>
<dbReference type="RefSeq" id="WP_038407575.1">
    <property type="nucleotide sequence ID" value="NZ_CP009575.1"/>
</dbReference>
<comment type="caution">
    <text evidence="3">The sequence shown here is derived from an EMBL/GenBank/DDBJ whole genome shotgun (WGS) entry which is preliminary data.</text>
</comment>
<dbReference type="InterPro" id="IPR041698">
    <property type="entry name" value="Methyltransf_25"/>
</dbReference>
<keyword evidence="3" id="KW-0808">Transferase</keyword>
<dbReference type="SUPFAM" id="SSF53335">
    <property type="entry name" value="S-adenosyl-L-methionine-dependent methyltransferases"/>
    <property type="match status" value="1"/>
</dbReference>
<dbReference type="Proteomes" id="UP000633035">
    <property type="component" value="Unassembled WGS sequence"/>
</dbReference>
<dbReference type="Gene3D" id="3.40.50.150">
    <property type="entry name" value="Vaccinia Virus protein VP39"/>
    <property type="match status" value="1"/>
</dbReference>
<dbReference type="InterPro" id="IPR029063">
    <property type="entry name" value="SAM-dependent_MTases_sf"/>
</dbReference>
<organism evidence="3 4">
    <name type="scientific">Listeria ivanovii subsp. londoniensis</name>
    <dbReference type="NCBI Taxonomy" id="202752"/>
    <lineage>
        <taxon>Bacteria</taxon>
        <taxon>Bacillati</taxon>
        <taxon>Bacillota</taxon>
        <taxon>Bacilli</taxon>
        <taxon>Bacillales</taxon>
        <taxon>Listeriaceae</taxon>
        <taxon>Listeria</taxon>
    </lineage>
</organism>
<evidence type="ECO:0000313" key="4">
    <source>
        <dbReference type="Proteomes" id="UP000633035"/>
    </source>
</evidence>
<dbReference type="InterPro" id="IPR016718">
    <property type="entry name" value="rRNA_m1G-MeTrfase_A_prd"/>
</dbReference>